<evidence type="ECO:0000313" key="8">
    <source>
        <dbReference type="EMBL" id="KAL3844548.1"/>
    </source>
</evidence>
<evidence type="ECO:0000256" key="1">
    <source>
        <dbReference type="ARBA" id="ARBA00022723"/>
    </source>
</evidence>
<gene>
    <name evidence="8" type="ORF">ACJIZ3_001951</name>
</gene>
<evidence type="ECO:0000256" key="2">
    <source>
        <dbReference type="ARBA" id="ARBA00022771"/>
    </source>
</evidence>
<feature type="compositionally biased region" description="Basic residues" evidence="5">
    <location>
        <begin position="150"/>
        <end position="159"/>
    </location>
</feature>
<dbReference type="PROSITE" id="PS01359">
    <property type="entry name" value="ZF_PHD_1"/>
    <property type="match status" value="1"/>
</dbReference>
<dbReference type="Pfam" id="PF12738">
    <property type="entry name" value="PTCB-BRCT"/>
    <property type="match status" value="1"/>
</dbReference>
<dbReference type="PANTHER" id="PTHR47776:SF2">
    <property type="entry name" value="RING-TYPE E3 UBIQUITIN TRANSFERASE BRCA1"/>
    <property type="match status" value="1"/>
</dbReference>
<evidence type="ECO:0000313" key="9">
    <source>
        <dbReference type="Proteomes" id="UP001634393"/>
    </source>
</evidence>
<feature type="compositionally biased region" description="Basic and acidic residues" evidence="5">
    <location>
        <begin position="177"/>
        <end position="194"/>
    </location>
</feature>
<dbReference type="InterPro" id="IPR017907">
    <property type="entry name" value="Znf_RING_CS"/>
</dbReference>
<evidence type="ECO:0008006" key="10">
    <source>
        <dbReference type="Google" id="ProtNLM"/>
    </source>
</evidence>
<dbReference type="InterPro" id="IPR036420">
    <property type="entry name" value="BRCT_dom_sf"/>
</dbReference>
<dbReference type="InterPro" id="IPR001357">
    <property type="entry name" value="BRCT_dom"/>
</dbReference>
<dbReference type="PROSITE" id="PS00518">
    <property type="entry name" value="ZF_RING_1"/>
    <property type="match status" value="1"/>
</dbReference>
<keyword evidence="1" id="KW-0479">Metal-binding</keyword>
<dbReference type="Gene3D" id="3.30.40.10">
    <property type="entry name" value="Zinc/RING finger domain, C3HC4 (zinc finger)"/>
    <property type="match status" value="1"/>
</dbReference>
<keyword evidence="9" id="KW-1185">Reference proteome</keyword>
<sequence length="432" mass="49362">MESVVATVSGYNGTERFNLIKLISSTGASYVGNMNQFTTHLVCWKFEGKKYELAKRFNIKIVNHRWIEECIKKGRRVSEEPYTFQSGEEMGPLLLDIQLAINQTTVQSKAKKKLKEPVIDIDSEDMDDAARTETIFLDELEEPSTFQPARSRRLKKRNHISPERQRKGRKLAKKHTRVEDKVLTSNVEQEHHEVNVLPKNNRRETLPNSPDVERPQSTSNRHASDGQYENDALNDVVEIEDVNDEYKSKCVHGASSSSKNAEKNYEADDNNQCNRPSTATELSCVICWTDFCSTRGVLPCGHRFCFACIQNWADRNASERKPSTCPLCKASFICITKVDDAVSSDQKIYSQTIPYDTSKMDLYILQDEACALPANPSAQVCFRCSSREPEDLLVRCHLCQIRCVHSYCLDPPLLPWTCVQCKDLQMLYLRNR</sequence>
<dbReference type="Gene3D" id="3.40.50.10190">
    <property type="entry name" value="BRCT domain"/>
    <property type="match status" value="1"/>
</dbReference>
<evidence type="ECO:0000256" key="4">
    <source>
        <dbReference type="PROSITE-ProRule" id="PRU00175"/>
    </source>
</evidence>
<evidence type="ECO:0000256" key="5">
    <source>
        <dbReference type="SAM" id="MobiDB-lite"/>
    </source>
</evidence>
<dbReference type="PROSITE" id="PS50089">
    <property type="entry name" value="ZF_RING_2"/>
    <property type="match status" value="1"/>
</dbReference>
<evidence type="ECO:0000259" key="6">
    <source>
        <dbReference type="PROSITE" id="PS50089"/>
    </source>
</evidence>
<dbReference type="InterPro" id="IPR011011">
    <property type="entry name" value="Znf_FYVE_PHD"/>
</dbReference>
<keyword evidence="3" id="KW-0862">Zinc</keyword>
<dbReference type="InterPro" id="IPR019786">
    <property type="entry name" value="Zinc_finger_PHD-type_CS"/>
</dbReference>
<protein>
    <recommendedName>
        <fullName evidence="10">RING-type E3 ubiquitin transferase BRCA1</fullName>
    </recommendedName>
</protein>
<dbReference type="InterPro" id="IPR013083">
    <property type="entry name" value="Znf_RING/FYVE/PHD"/>
</dbReference>
<dbReference type="EMBL" id="JBJXBP010000002">
    <property type="protein sequence ID" value="KAL3844548.1"/>
    <property type="molecule type" value="Genomic_DNA"/>
</dbReference>
<feature type="region of interest" description="Disordered" evidence="5">
    <location>
        <begin position="252"/>
        <end position="276"/>
    </location>
</feature>
<dbReference type="Proteomes" id="UP001634393">
    <property type="component" value="Unassembled WGS sequence"/>
</dbReference>
<feature type="compositionally biased region" description="Basic residues" evidence="5">
    <location>
        <begin position="166"/>
        <end position="176"/>
    </location>
</feature>
<dbReference type="AlphaFoldDB" id="A0ABD3U8P9"/>
<name>A0ABD3U8P9_9LAMI</name>
<keyword evidence="2 4" id="KW-0863">Zinc-finger</keyword>
<proteinExistence type="predicted"/>
<dbReference type="PROSITE" id="PS50172">
    <property type="entry name" value="BRCT"/>
    <property type="match status" value="1"/>
</dbReference>
<feature type="domain" description="RING-type" evidence="6">
    <location>
        <begin position="284"/>
        <end position="329"/>
    </location>
</feature>
<dbReference type="Pfam" id="PF13639">
    <property type="entry name" value="zf-RING_2"/>
    <property type="match status" value="1"/>
</dbReference>
<dbReference type="PANTHER" id="PTHR47776">
    <property type="entry name" value="F5A8.9 PROTEIN"/>
    <property type="match status" value="1"/>
</dbReference>
<dbReference type="SUPFAM" id="SSF52113">
    <property type="entry name" value="BRCT domain"/>
    <property type="match status" value="1"/>
</dbReference>
<dbReference type="SMART" id="SM00292">
    <property type="entry name" value="BRCT"/>
    <property type="match status" value="1"/>
</dbReference>
<feature type="domain" description="BRCT" evidence="7">
    <location>
        <begin position="1"/>
        <end position="84"/>
    </location>
</feature>
<dbReference type="SUPFAM" id="SSF57850">
    <property type="entry name" value="RING/U-box"/>
    <property type="match status" value="1"/>
</dbReference>
<comment type="caution">
    <text evidence="8">The sequence shown here is derived from an EMBL/GenBank/DDBJ whole genome shotgun (WGS) entry which is preliminary data.</text>
</comment>
<accession>A0ABD3U8P9</accession>
<organism evidence="8 9">
    <name type="scientific">Penstemon smallii</name>
    <dbReference type="NCBI Taxonomy" id="265156"/>
    <lineage>
        <taxon>Eukaryota</taxon>
        <taxon>Viridiplantae</taxon>
        <taxon>Streptophyta</taxon>
        <taxon>Embryophyta</taxon>
        <taxon>Tracheophyta</taxon>
        <taxon>Spermatophyta</taxon>
        <taxon>Magnoliopsida</taxon>
        <taxon>eudicotyledons</taxon>
        <taxon>Gunneridae</taxon>
        <taxon>Pentapetalae</taxon>
        <taxon>asterids</taxon>
        <taxon>lamiids</taxon>
        <taxon>Lamiales</taxon>
        <taxon>Plantaginaceae</taxon>
        <taxon>Cheloneae</taxon>
        <taxon>Penstemon</taxon>
    </lineage>
</organism>
<feature type="region of interest" description="Disordered" evidence="5">
    <location>
        <begin position="139"/>
        <end position="230"/>
    </location>
</feature>
<dbReference type="SMART" id="SM00184">
    <property type="entry name" value="RING"/>
    <property type="match status" value="1"/>
</dbReference>
<dbReference type="SUPFAM" id="SSF57903">
    <property type="entry name" value="FYVE/PHD zinc finger"/>
    <property type="match status" value="1"/>
</dbReference>
<dbReference type="InterPro" id="IPR001841">
    <property type="entry name" value="Znf_RING"/>
</dbReference>
<evidence type="ECO:0000259" key="7">
    <source>
        <dbReference type="PROSITE" id="PS50172"/>
    </source>
</evidence>
<evidence type="ECO:0000256" key="3">
    <source>
        <dbReference type="ARBA" id="ARBA00022833"/>
    </source>
</evidence>
<reference evidence="8 9" key="1">
    <citation type="submission" date="2024-12" db="EMBL/GenBank/DDBJ databases">
        <title>The unique morphological basis and parallel evolutionary history of personate flowers in Penstemon.</title>
        <authorList>
            <person name="Depatie T.H."/>
            <person name="Wessinger C.A."/>
        </authorList>
    </citation>
    <scope>NUCLEOTIDE SEQUENCE [LARGE SCALE GENOMIC DNA]</scope>
    <source>
        <strain evidence="8">WTNN_2</strain>
        <tissue evidence="8">Leaf</tissue>
    </source>
</reference>
<dbReference type="GO" id="GO:0008270">
    <property type="term" value="F:zinc ion binding"/>
    <property type="evidence" value="ECO:0007669"/>
    <property type="project" value="UniProtKB-KW"/>
</dbReference>